<dbReference type="WBParaSite" id="SPAL_0001340800.1">
    <property type="protein sequence ID" value="SPAL_0001340800.1"/>
    <property type="gene ID" value="SPAL_0001340800"/>
</dbReference>
<dbReference type="Proteomes" id="UP000046392">
    <property type="component" value="Unplaced"/>
</dbReference>
<sequence>MSKVTGKDIRTLGEKLKDFKTSGDEIIINIERDEELFQDMKVLFNCLEILLSDYDFSKNELPAEKSFKINPPTDISYNCWTNMLIADGMFRDKPGEEISELLWDVKSRKMKDTVIEDLRRKLPVFEKKDEIIKAV</sequence>
<organism evidence="1 2">
    <name type="scientific">Strongyloides papillosus</name>
    <name type="common">Intestinal threadworm</name>
    <dbReference type="NCBI Taxonomy" id="174720"/>
    <lineage>
        <taxon>Eukaryota</taxon>
        <taxon>Metazoa</taxon>
        <taxon>Ecdysozoa</taxon>
        <taxon>Nematoda</taxon>
        <taxon>Chromadorea</taxon>
        <taxon>Rhabditida</taxon>
        <taxon>Tylenchina</taxon>
        <taxon>Panagrolaimomorpha</taxon>
        <taxon>Strongyloidoidea</taxon>
        <taxon>Strongyloididae</taxon>
        <taxon>Strongyloides</taxon>
    </lineage>
</organism>
<evidence type="ECO:0000313" key="2">
    <source>
        <dbReference type="WBParaSite" id="SPAL_0001340800.1"/>
    </source>
</evidence>
<protein>
    <submittedName>
        <fullName evidence="2">Imm63 domain-containing protein</fullName>
    </submittedName>
</protein>
<dbReference type="AlphaFoldDB" id="A0A0N5C633"/>
<name>A0A0N5C633_STREA</name>
<dbReference type="STRING" id="174720.A0A0N5C633"/>
<keyword evidence="1" id="KW-1185">Reference proteome</keyword>
<proteinExistence type="predicted"/>
<evidence type="ECO:0000313" key="1">
    <source>
        <dbReference type="Proteomes" id="UP000046392"/>
    </source>
</evidence>
<accession>A0A0N5C633</accession>
<reference evidence="2" key="1">
    <citation type="submission" date="2017-02" db="UniProtKB">
        <authorList>
            <consortium name="WormBaseParasite"/>
        </authorList>
    </citation>
    <scope>IDENTIFICATION</scope>
</reference>